<proteinExistence type="predicted"/>
<dbReference type="AlphaFoldDB" id="A0A5M6BPT6"/>
<dbReference type="PANTHER" id="PTHR37852:SF1">
    <property type="entry name" value="HIG1 DOMAIN-CONTAINING PROTEIN"/>
    <property type="match status" value="1"/>
</dbReference>
<keyword evidence="3" id="KW-0812">Transmembrane</keyword>
<dbReference type="OrthoDB" id="5584028at2759"/>
<dbReference type="EMBL" id="CP144053">
    <property type="protein sequence ID" value="WWD17464.1"/>
    <property type="molecule type" value="Genomic_DNA"/>
</dbReference>
<feature type="coiled-coil region" evidence="1">
    <location>
        <begin position="199"/>
        <end position="226"/>
    </location>
</feature>
<protein>
    <submittedName>
        <fullName evidence="4">Uncharacterized protein</fullName>
    </submittedName>
</protein>
<accession>A0A5M6BPT6</accession>
<reference evidence="4" key="1">
    <citation type="submission" date="2017-08" db="EMBL/GenBank/DDBJ databases">
        <authorList>
            <person name="Cuomo C."/>
            <person name="Billmyre B."/>
            <person name="Heitman J."/>
        </authorList>
    </citation>
    <scope>NUCLEOTIDE SEQUENCE</scope>
    <source>
        <strain evidence="4">CBS 12478</strain>
    </source>
</reference>
<feature type="transmembrane region" description="Helical" evidence="3">
    <location>
        <begin position="28"/>
        <end position="51"/>
    </location>
</feature>
<dbReference type="RefSeq" id="XP_031857834.1">
    <property type="nucleotide sequence ID" value="XM_032007896.1"/>
</dbReference>
<keyword evidence="5" id="KW-1185">Reference proteome</keyword>
<evidence type="ECO:0000256" key="3">
    <source>
        <dbReference type="SAM" id="Phobius"/>
    </source>
</evidence>
<organism evidence="4 5">
    <name type="scientific">Kwoniella shandongensis</name>
    <dbReference type="NCBI Taxonomy" id="1734106"/>
    <lineage>
        <taxon>Eukaryota</taxon>
        <taxon>Fungi</taxon>
        <taxon>Dikarya</taxon>
        <taxon>Basidiomycota</taxon>
        <taxon>Agaricomycotina</taxon>
        <taxon>Tremellomycetes</taxon>
        <taxon>Tremellales</taxon>
        <taxon>Cryptococcaceae</taxon>
        <taxon>Kwoniella</taxon>
    </lineage>
</organism>
<evidence type="ECO:0000256" key="1">
    <source>
        <dbReference type="SAM" id="Coils"/>
    </source>
</evidence>
<reference evidence="4" key="2">
    <citation type="submission" date="2024-01" db="EMBL/GenBank/DDBJ databases">
        <title>Comparative genomics of Cryptococcus and Kwoniella reveals pathogenesis evolution and contrasting modes of karyotype evolution via chromosome fusion or intercentromeric recombination.</title>
        <authorList>
            <person name="Coelho M.A."/>
            <person name="David-Palma M."/>
            <person name="Shea T."/>
            <person name="Bowers K."/>
            <person name="McGinley-Smith S."/>
            <person name="Mohammad A.W."/>
            <person name="Gnirke A."/>
            <person name="Yurkov A.M."/>
            <person name="Nowrousian M."/>
            <person name="Sun S."/>
            <person name="Cuomo C.A."/>
            <person name="Heitman J."/>
        </authorList>
    </citation>
    <scope>NUCLEOTIDE SEQUENCE</scope>
    <source>
        <strain evidence="4">CBS 12478</strain>
    </source>
</reference>
<dbReference type="Proteomes" id="UP000322225">
    <property type="component" value="Chromosome 3"/>
</dbReference>
<dbReference type="PANTHER" id="PTHR37852">
    <property type="entry name" value="YALI0B21208P"/>
    <property type="match status" value="1"/>
</dbReference>
<keyword evidence="3" id="KW-0472">Membrane</keyword>
<evidence type="ECO:0000256" key="2">
    <source>
        <dbReference type="SAM" id="MobiDB-lite"/>
    </source>
</evidence>
<keyword evidence="1" id="KW-0175">Coiled coil</keyword>
<evidence type="ECO:0000313" key="4">
    <source>
        <dbReference type="EMBL" id="WWD17464.1"/>
    </source>
</evidence>
<keyword evidence="3" id="KW-1133">Transmembrane helix</keyword>
<feature type="compositionally biased region" description="Low complexity" evidence="2">
    <location>
        <begin position="9"/>
        <end position="23"/>
    </location>
</feature>
<sequence length="254" mass="26951">MSLADLAESPSSSSTSSSSSASSSRISLTIPTSLLILPTTAALIGLSIGVVRGGNKARLRFLAENAHRQPKTVQGWYFYTKTRNYRVFFGALRSGGKYALGLGGATAGYFLVDESVGWTRERLFGPKGDVAPQLDDEDEEEEGIYRKTGWRKGQVMWEDGAAAGGLLGLVVGTAYRLPRPLFIRSVLMGTILGGTTSAMQIAQAHIGKLRDEQERAERLATKAEANAAIASITEEVGPALALRGGGSNTEPATI</sequence>
<evidence type="ECO:0000313" key="5">
    <source>
        <dbReference type="Proteomes" id="UP000322225"/>
    </source>
</evidence>
<dbReference type="KEGG" id="ksn:43592068"/>
<gene>
    <name evidence="4" type="ORF">CI109_101905</name>
</gene>
<name>A0A5M6BPT6_9TREE</name>
<feature type="region of interest" description="Disordered" evidence="2">
    <location>
        <begin position="1"/>
        <end position="23"/>
    </location>
</feature>
<dbReference type="GeneID" id="43592068"/>